<evidence type="ECO:0000313" key="2">
    <source>
        <dbReference type="EMBL" id="CAJ0963015.1"/>
    </source>
</evidence>
<evidence type="ECO:0000313" key="3">
    <source>
        <dbReference type="Proteomes" id="UP001176940"/>
    </source>
</evidence>
<feature type="compositionally biased region" description="Basic and acidic residues" evidence="1">
    <location>
        <begin position="41"/>
        <end position="52"/>
    </location>
</feature>
<accession>A0ABN9MA16</accession>
<dbReference type="EMBL" id="CAUEEQ010056400">
    <property type="protein sequence ID" value="CAJ0963015.1"/>
    <property type="molecule type" value="Genomic_DNA"/>
</dbReference>
<comment type="caution">
    <text evidence="2">The sequence shown here is derived from an EMBL/GenBank/DDBJ whole genome shotgun (WGS) entry which is preliminary data.</text>
</comment>
<feature type="non-terminal residue" evidence="2">
    <location>
        <position position="95"/>
    </location>
</feature>
<organism evidence="2 3">
    <name type="scientific">Ranitomeya imitator</name>
    <name type="common">mimic poison frog</name>
    <dbReference type="NCBI Taxonomy" id="111125"/>
    <lineage>
        <taxon>Eukaryota</taxon>
        <taxon>Metazoa</taxon>
        <taxon>Chordata</taxon>
        <taxon>Craniata</taxon>
        <taxon>Vertebrata</taxon>
        <taxon>Euteleostomi</taxon>
        <taxon>Amphibia</taxon>
        <taxon>Batrachia</taxon>
        <taxon>Anura</taxon>
        <taxon>Neobatrachia</taxon>
        <taxon>Hyloidea</taxon>
        <taxon>Dendrobatidae</taxon>
        <taxon>Dendrobatinae</taxon>
        <taxon>Ranitomeya</taxon>
    </lineage>
</organism>
<proteinExistence type="predicted"/>
<name>A0ABN9MA16_9NEOB</name>
<feature type="region of interest" description="Disordered" evidence="1">
    <location>
        <begin position="1"/>
        <end position="95"/>
    </location>
</feature>
<feature type="compositionally biased region" description="Acidic residues" evidence="1">
    <location>
        <begin position="1"/>
        <end position="15"/>
    </location>
</feature>
<gene>
    <name evidence="2" type="ORF">RIMI_LOCUS18467679</name>
</gene>
<dbReference type="Proteomes" id="UP001176940">
    <property type="component" value="Unassembled WGS sequence"/>
</dbReference>
<feature type="compositionally biased region" description="Acidic residues" evidence="1">
    <location>
        <begin position="56"/>
        <end position="73"/>
    </location>
</feature>
<evidence type="ECO:0000256" key="1">
    <source>
        <dbReference type="SAM" id="MobiDB-lite"/>
    </source>
</evidence>
<keyword evidence="3" id="KW-1185">Reference proteome</keyword>
<sequence length="95" mass="10686">MEEDEEEDEEEEDGYEPAPSSDLGGVPWKEAVKIHAKLKGRSLDEMEADRAVDPGVGEDEEEDDEDDDEEEPSSEALLLPSHRHDPVRAWLETVP</sequence>
<protein>
    <submittedName>
        <fullName evidence="2">Uncharacterized protein</fullName>
    </submittedName>
</protein>
<reference evidence="2" key="1">
    <citation type="submission" date="2023-07" db="EMBL/GenBank/DDBJ databases">
        <authorList>
            <person name="Stuckert A."/>
        </authorList>
    </citation>
    <scope>NUCLEOTIDE SEQUENCE</scope>
</reference>